<dbReference type="EMBL" id="WUEK01000001">
    <property type="protein sequence ID" value="MXG87992.1"/>
    <property type="molecule type" value="Genomic_DNA"/>
</dbReference>
<dbReference type="CDD" id="cd00279">
    <property type="entry name" value="YlxR"/>
    <property type="match status" value="1"/>
</dbReference>
<dbReference type="Pfam" id="PF04296">
    <property type="entry name" value="YlxR"/>
    <property type="match status" value="1"/>
</dbReference>
<protein>
    <submittedName>
        <fullName evidence="3">DUF448 domain-containing protein</fullName>
    </submittedName>
</protein>
<evidence type="ECO:0000256" key="1">
    <source>
        <dbReference type="SAM" id="MobiDB-lite"/>
    </source>
</evidence>
<reference evidence="3 4" key="1">
    <citation type="submission" date="2019-12" db="EMBL/GenBank/DDBJ databases">
        <authorList>
            <person name="Kun Z."/>
        </authorList>
    </citation>
    <scope>NUCLEOTIDE SEQUENCE [LARGE SCALE GENOMIC DNA]</scope>
    <source>
        <strain evidence="3 4">YIM 123512</strain>
    </source>
</reference>
<dbReference type="PANTHER" id="PTHR34215">
    <property type="entry name" value="BLL0784 PROTEIN"/>
    <property type="match status" value="1"/>
</dbReference>
<feature type="region of interest" description="Disordered" evidence="1">
    <location>
        <begin position="25"/>
        <end position="52"/>
    </location>
</feature>
<dbReference type="PANTHER" id="PTHR34215:SF1">
    <property type="entry name" value="YLXR DOMAIN-CONTAINING PROTEIN"/>
    <property type="match status" value="1"/>
</dbReference>
<evidence type="ECO:0000313" key="3">
    <source>
        <dbReference type="EMBL" id="MXG87992.1"/>
    </source>
</evidence>
<sequence length="122" mass="12914">MASEPVRTCVGCRERAAKRELVRVTVGSDSEGHPAVVPDPRGTAPGRGAHLHPTTTCYELAVRRKAFGRALRFTGPAGPGGLTSTAVGEHVARLESARPAAPHDRTSHHPTEDRTEGWSSSS</sequence>
<dbReference type="RefSeq" id="WP_160874025.1">
    <property type="nucleotide sequence ID" value="NZ_WUEK01000001.1"/>
</dbReference>
<gene>
    <name evidence="3" type="ORF">GRQ65_00325</name>
</gene>
<name>A0A6L7EXA4_9ACTN</name>
<dbReference type="InterPro" id="IPR037465">
    <property type="entry name" value="YlxR"/>
</dbReference>
<feature type="domain" description="YlxR" evidence="2">
    <location>
        <begin position="7"/>
        <end position="73"/>
    </location>
</feature>
<dbReference type="Proteomes" id="UP000473325">
    <property type="component" value="Unassembled WGS sequence"/>
</dbReference>
<evidence type="ECO:0000313" key="4">
    <source>
        <dbReference type="Proteomes" id="UP000473325"/>
    </source>
</evidence>
<organism evidence="3 4">
    <name type="scientific">Nocardioides flavescens</name>
    <dbReference type="NCBI Taxonomy" id="2691959"/>
    <lineage>
        <taxon>Bacteria</taxon>
        <taxon>Bacillati</taxon>
        <taxon>Actinomycetota</taxon>
        <taxon>Actinomycetes</taxon>
        <taxon>Propionibacteriales</taxon>
        <taxon>Nocardioidaceae</taxon>
        <taxon>Nocardioides</taxon>
    </lineage>
</organism>
<comment type="caution">
    <text evidence="3">The sequence shown here is derived from an EMBL/GenBank/DDBJ whole genome shotgun (WGS) entry which is preliminary data.</text>
</comment>
<dbReference type="SUPFAM" id="SSF64376">
    <property type="entry name" value="YlxR-like"/>
    <property type="match status" value="1"/>
</dbReference>
<evidence type="ECO:0000259" key="2">
    <source>
        <dbReference type="Pfam" id="PF04296"/>
    </source>
</evidence>
<dbReference type="InterPro" id="IPR035931">
    <property type="entry name" value="YlxR-like_sf"/>
</dbReference>
<dbReference type="Gene3D" id="3.30.1230.10">
    <property type="entry name" value="YlxR-like"/>
    <property type="match status" value="1"/>
</dbReference>
<feature type="compositionally biased region" description="Basic and acidic residues" evidence="1">
    <location>
        <begin position="90"/>
        <end position="116"/>
    </location>
</feature>
<dbReference type="AlphaFoldDB" id="A0A6L7EXA4"/>
<dbReference type="InterPro" id="IPR007393">
    <property type="entry name" value="YlxR_dom"/>
</dbReference>
<accession>A0A6L7EXA4</accession>
<keyword evidence="4" id="KW-1185">Reference proteome</keyword>
<proteinExistence type="predicted"/>
<feature type="region of interest" description="Disordered" evidence="1">
    <location>
        <begin position="74"/>
        <end position="122"/>
    </location>
</feature>